<proteinExistence type="predicted"/>
<feature type="region of interest" description="Disordered" evidence="1">
    <location>
        <begin position="132"/>
        <end position="157"/>
    </location>
</feature>
<feature type="domain" description="Retrotransposon gag" evidence="2">
    <location>
        <begin position="2"/>
        <end position="93"/>
    </location>
</feature>
<dbReference type="InterPro" id="IPR005162">
    <property type="entry name" value="Retrotrans_gag_dom"/>
</dbReference>
<feature type="region of interest" description="Disordered" evidence="1">
    <location>
        <begin position="204"/>
        <end position="242"/>
    </location>
</feature>
<protein>
    <recommendedName>
        <fullName evidence="2">Retrotransposon gag domain-containing protein</fullName>
    </recommendedName>
</protein>
<comment type="caution">
    <text evidence="3">The sequence shown here is derived from an EMBL/GenBank/DDBJ whole genome shotgun (WGS) entry which is preliminary data.</text>
</comment>
<dbReference type="AlphaFoldDB" id="A0AAP0F865"/>
<accession>A0AAP0F865</accession>
<feature type="compositionally biased region" description="Basic and acidic residues" evidence="1">
    <location>
        <begin position="132"/>
        <end position="152"/>
    </location>
</feature>
<name>A0AAP0F865_9MAGN</name>
<gene>
    <name evidence="3" type="ORF">Scep_022511</name>
</gene>
<evidence type="ECO:0000313" key="3">
    <source>
        <dbReference type="EMBL" id="KAK9105667.1"/>
    </source>
</evidence>
<organism evidence="3 4">
    <name type="scientific">Stephania cephalantha</name>
    <dbReference type="NCBI Taxonomy" id="152367"/>
    <lineage>
        <taxon>Eukaryota</taxon>
        <taxon>Viridiplantae</taxon>
        <taxon>Streptophyta</taxon>
        <taxon>Embryophyta</taxon>
        <taxon>Tracheophyta</taxon>
        <taxon>Spermatophyta</taxon>
        <taxon>Magnoliopsida</taxon>
        <taxon>Ranunculales</taxon>
        <taxon>Menispermaceae</taxon>
        <taxon>Menispermoideae</taxon>
        <taxon>Cissampelideae</taxon>
        <taxon>Stephania</taxon>
    </lineage>
</organism>
<evidence type="ECO:0000256" key="1">
    <source>
        <dbReference type="SAM" id="MobiDB-lite"/>
    </source>
</evidence>
<keyword evidence="4" id="KW-1185">Reference proteome</keyword>
<dbReference type="EMBL" id="JBBNAG010000009">
    <property type="protein sequence ID" value="KAK9105667.1"/>
    <property type="molecule type" value="Genomic_DNA"/>
</dbReference>
<evidence type="ECO:0000313" key="4">
    <source>
        <dbReference type="Proteomes" id="UP001419268"/>
    </source>
</evidence>
<reference evidence="3 4" key="1">
    <citation type="submission" date="2024-01" db="EMBL/GenBank/DDBJ databases">
        <title>Genome assemblies of Stephania.</title>
        <authorList>
            <person name="Yang L."/>
        </authorList>
    </citation>
    <scope>NUCLEOTIDE SEQUENCE [LARGE SCALE GENOMIC DNA]</scope>
    <source>
        <strain evidence="3">JXDWG</strain>
        <tissue evidence="3">Leaf</tissue>
    </source>
</reference>
<evidence type="ECO:0000259" key="2">
    <source>
        <dbReference type="Pfam" id="PF03732"/>
    </source>
</evidence>
<dbReference type="Proteomes" id="UP001419268">
    <property type="component" value="Unassembled WGS sequence"/>
</dbReference>
<dbReference type="Pfam" id="PF03732">
    <property type="entry name" value="Retrotrans_gag"/>
    <property type="match status" value="1"/>
</dbReference>
<sequence length="272" mass="29986">MYLEGDAKLWWRTRVDNDVAAGRPKIVKWEVLKRELKDQFLPTNAAWQAREALRQLKQKGTVREYVKEFSSLLLDIKNMSEEDKLFNFTAGLQGWAQSELRRQGVKDLQSAIAVADSLVDYKISGASFESKEKKYKEKDRADRSKKEEESSSKVDASAKASKGKRGCFICDGPHLAKDCPKREAKCDCSGRTRGSDESITVAEHSAGAQGGGISRTDVRGGSSQQPDGEGVDRYGSHTLNDISKPGSKAWFEACESASMVKAINSEPKKAAG</sequence>